<evidence type="ECO:0000313" key="2">
    <source>
        <dbReference type="Proteomes" id="UP000029227"/>
    </source>
</evidence>
<gene>
    <name evidence="1" type="ORF">JCM19237_6835</name>
</gene>
<sequence length="49" mass="5595">MVNRYNKAFQDSDLTGVPAVVVNNKYVVQTGKIRSADEYFQLVNFLLTK</sequence>
<dbReference type="AlphaFoldDB" id="A0A090R0N5"/>
<dbReference type="SUPFAM" id="SSF52833">
    <property type="entry name" value="Thioredoxin-like"/>
    <property type="match status" value="1"/>
</dbReference>
<dbReference type="InterPro" id="IPR036249">
    <property type="entry name" value="Thioredoxin-like_sf"/>
</dbReference>
<dbReference type="eggNOG" id="COG1651">
    <property type="taxonomic scope" value="Bacteria"/>
</dbReference>
<proteinExistence type="predicted"/>
<dbReference type="Gene3D" id="3.40.30.10">
    <property type="entry name" value="Glutaredoxin"/>
    <property type="match status" value="1"/>
</dbReference>
<accession>A0A090R0N5</accession>
<evidence type="ECO:0000313" key="1">
    <source>
        <dbReference type="EMBL" id="GAL08063.1"/>
    </source>
</evidence>
<comment type="caution">
    <text evidence="1">The sequence shown here is derived from an EMBL/GenBank/DDBJ whole genome shotgun (WGS) entry which is preliminary data.</text>
</comment>
<organism evidence="1 2">
    <name type="scientific">Photobacterium aphoticum</name>
    <dbReference type="NCBI Taxonomy" id="754436"/>
    <lineage>
        <taxon>Bacteria</taxon>
        <taxon>Pseudomonadati</taxon>
        <taxon>Pseudomonadota</taxon>
        <taxon>Gammaproteobacteria</taxon>
        <taxon>Vibrionales</taxon>
        <taxon>Vibrionaceae</taxon>
        <taxon>Photobacterium</taxon>
    </lineage>
</organism>
<dbReference type="STRING" id="754436.JCM19237_6835"/>
<dbReference type="Proteomes" id="UP000029227">
    <property type="component" value="Unassembled WGS sequence"/>
</dbReference>
<protein>
    <submittedName>
        <fullName evidence="1">Periplasmic thiol:disulfide interchange protein DsbA</fullName>
    </submittedName>
</protein>
<reference evidence="1 2" key="1">
    <citation type="journal article" date="2014" name="Genome Announc.">
        <title>Draft Genome Sequences of Two Vibrionaceae Species, Vibrio ponticus C121 and Photobacterium aphoticum C119, Isolated as Coral Reef Microbiota.</title>
        <authorList>
            <person name="Al-saari N."/>
            <person name="Meirelles P.M."/>
            <person name="Mino S."/>
            <person name="Suda W."/>
            <person name="Oshima K."/>
            <person name="Hattori M."/>
            <person name="Ohkuma M."/>
            <person name="Thompson F.L."/>
            <person name="Gomez-Gil B."/>
            <person name="Sawabe T."/>
            <person name="Sawabe T."/>
        </authorList>
    </citation>
    <scope>NUCLEOTIDE SEQUENCE [LARGE SCALE GENOMIC DNA]</scope>
    <source>
        <strain evidence="1 2">JCM 19237</strain>
    </source>
</reference>
<name>A0A090R0N5_9GAMM</name>
<dbReference type="EMBL" id="BBMN01000021">
    <property type="protein sequence ID" value="GAL08063.1"/>
    <property type="molecule type" value="Genomic_DNA"/>
</dbReference>